<dbReference type="RefSeq" id="WP_184804857.1">
    <property type="nucleotide sequence ID" value="NZ_JACHMY010000001.1"/>
</dbReference>
<organism evidence="2 3">
    <name type="scientific">Kribbella italica</name>
    <dbReference type="NCBI Taxonomy" id="1540520"/>
    <lineage>
        <taxon>Bacteria</taxon>
        <taxon>Bacillati</taxon>
        <taxon>Actinomycetota</taxon>
        <taxon>Actinomycetes</taxon>
        <taxon>Propionibacteriales</taxon>
        <taxon>Kribbellaceae</taxon>
        <taxon>Kribbella</taxon>
    </lineage>
</organism>
<dbReference type="EMBL" id="JACHMY010000001">
    <property type="protein sequence ID" value="MBB5841476.1"/>
    <property type="molecule type" value="Genomic_DNA"/>
</dbReference>
<dbReference type="Pfam" id="PF06983">
    <property type="entry name" value="3-dmu-9_3-mt"/>
    <property type="match status" value="1"/>
</dbReference>
<keyword evidence="2" id="KW-0830">Ubiquinone</keyword>
<accession>A0A7W9JG25</accession>
<keyword evidence="3" id="KW-1185">Reference proteome</keyword>
<dbReference type="PIRSF" id="PIRSF021700">
    <property type="entry name" value="3_dmu_93_MTrfase"/>
    <property type="match status" value="1"/>
</dbReference>
<dbReference type="InterPro" id="IPR009725">
    <property type="entry name" value="3_dmu_93_MTrfase"/>
</dbReference>
<sequence>MQLSTFLWFDDQAEEAAEQYTTLFPASKILDRQRGADGQVTAITFELAGQRVVAYNGNSHLTFTKALSLHVVCDTQDDIDTAWAGLTDGGEPGPGGSLTDRFGVSWQIVPRTLAGLLTDADPAVAERILATLHTMTKIDVQALITAGAQASVAQASVAQASVVRAVAPTGGPLTIGE</sequence>
<gene>
    <name evidence="2" type="ORF">HDA39_008210</name>
</gene>
<dbReference type="GO" id="GO:0008168">
    <property type="term" value="F:methyltransferase activity"/>
    <property type="evidence" value="ECO:0007669"/>
    <property type="project" value="UniProtKB-KW"/>
</dbReference>
<keyword evidence="2" id="KW-0489">Methyltransferase</keyword>
<dbReference type="SUPFAM" id="SSF54593">
    <property type="entry name" value="Glyoxalase/Bleomycin resistance protein/Dihydroxybiphenyl dioxygenase"/>
    <property type="match status" value="1"/>
</dbReference>
<dbReference type="AlphaFoldDB" id="A0A7W9JG25"/>
<dbReference type="GO" id="GO:0032259">
    <property type="term" value="P:methylation"/>
    <property type="evidence" value="ECO:0007669"/>
    <property type="project" value="UniProtKB-KW"/>
</dbReference>
<protein>
    <submittedName>
        <fullName evidence="2">Putative 3-demethylubiquinone-9 3-methyltransferase (Glyoxalase superfamily)</fullName>
    </submittedName>
</protein>
<dbReference type="InterPro" id="IPR029068">
    <property type="entry name" value="Glyas_Bleomycin-R_OHBP_Dase"/>
</dbReference>
<dbReference type="PANTHER" id="PTHR33990">
    <property type="entry name" value="PROTEIN YJDN-RELATED"/>
    <property type="match status" value="1"/>
</dbReference>
<evidence type="ECO:0000313" key="2">
    <source>
        <dbReference type="EMBL" id="MBB5841476.1"/>
    </source>
</evidence>
<dbReference type="InterPro" id="IPR028973">
    <property type="entry name" value="PhnB-like"/>
</dbReference>
<dbReference type="CDD" id="cd06588">
    <property type="entry name" value="PhnB_like"/>
    <property type="match status" value="1"/>
</dbReference>
<name>A0A7W9JG25_9ACTN</name>
<evidence type="ECO:0000313" key="3">
    <source>
        <dbReference type="Proteomes" id="UP000549971"/>
    </source>
</evidence>
<proteinExistence type="predicted"/>
<evidence type="ECO:0000259" key="1">
    <source>
        <dbReference type="Pfam" id="PF06983"/>
    </source>
</evidence>
<comment type="caution">
    <text evidence="2">The sequence shown here is derived from an EMBL/GenBank/DDBJ whole genome shotgun (WGS) entry which is preliminary data.</text>
</comment>
<dbReference type="Proteomes" id="UP000549971">
    <property type="component" value="Unassembled WGS sequence"/>
</dbReference>
<reference evidence="2 3" key="1">
    <citation type="submission" date="2020-08" db="EMBL/GenBank/DDBJ databases">
        <title>Sequencing the genomes of 1000 actinobacteria strains.</title>
        <authorList>
            <person name="Klenk H.-P."/>
        </authorList>
    </citation>
    <scope>NUCLEOTIDE SEQUENCE [LARGE SCALE GENOMIC DNA]</scope>
    <source>
        <strain evidence="2 3">DSM 28967</strain>
    </source>
</reference>
<feature type="domain" description="PhnB-like" evidence="1">
    <location>
        <begin position="3"/>
        <end position="109"/>
    </location>
</feature>
<dbReference type="Gene3D" id="3.10.180.10">
    <property type="entry name" value="2,3-Dihydroxybiphenyl 1,2-Dioxygenase, domain 1"/>
    <property type="match status" value="1"/>
</dbReference>
<keyword evidence="2" id="KW-0808">Transferase</keyword>